<dbReference type="RefSeq" id="WP_190960360.1">
    <property type="nucleotide sequence ID" value="NZ_JACJTU010000134.1"/>
</dbReference>
<comment type="caution">
    <text evidence="1">The sequence shown here is derived from an EMBL/GenBank/DDBJ whole genome shotgun (WGS) entry which is preliminary data.</text>
</comment>
<evidence type="ECO:0000313" key="1">
    <source>
        <dbReference type="EMBL" id="MBD2739890.1"/>
    </source>
</evidence>
<protein>
    <recommendedName>
        <fullName evidence="3">BioF2-like acetyltransferase domain-containing protein</fullName>
    </recommendedName>
</protein>
<dbReference type="Proteomes" id="UP000637383">
    <property type="component" value="Unassembled WGS sequence"/>
</dbReference>
<dbReference type="InterPro" id="IPR023375">
    <property type="entry name" value="ADC_dom_sf"/>
</dbReference>
<keyword evidence="2" id="KW-1185">Reference proteome</keyword>
<gene>
    <name evidence="1" type="ORF">H6H03_39715</name>
</gene>
<evidence type="ECO:0000313" key="2">
    <source>
        <dbReference type="Proteomes" id="UP000637383"/>
    </source>
</evidence>
<reference evidence="1 2" key="1">
    <citation type="journal article" date="2020" name="ISME J.">
        <title>Comparative genomics reveals insights into cyanobacterial evolution and habitat adaptation.</title>
        <authorList>
            <person name="Chen M.Y."/>
            <person name="Teng W.K."/>
            <person name="Zhao L."/>
            <person name="Hu C.X."/>
            <person name="Zhou Y.K."/>
            <person name="Han B.P."/>
            <person name="Song L.R."/>
            <person name="Shu W.S."/>
        </authorList>
    </citation>
    <scope>NUCLEOTIDE SEQUENCE [LARGE SCALE GENOMIC DNA]</scope>
    <source>
        <strain evidence="1 2">FACHB-159</strain>
    </source>
</reference>
<sequence>MSTSNYPLYIERGGEQVLKPPFNFENASIHSFLLQAENDKLQFLCDRYLNKFTEDKLEYRPAMPYVFLVVTDVEKVYSLNQKDREMGWMPEIDVSFWILTIAMKRVAGVMIPDRLVWFMPYLFVDSGYAMAGGREIYGYHKMIGQFNIPKLTENAALIKVDTIAFEHFHPDAKAKMQCLFEVRRIDGEINNPHVKDWHSIDEASAQLNQMLAHRQGGITGALIESLSSLLKVFSLQTVPVAFLKQFRDVTDYRRACYQAIVEADAKVTHFRAGGVLQGQYELMLNNFDSHPIAQELGLKVGKQRVLDAFWFNYDFIMEAGTEILKASTLDIGEAKKYTVTKSILHRICNFFR</sequence>
<evidence type="ECO:0008006" key="3">
    <source>
        <dbReference type="Google" id="ProtNLM"/>
    </source>
</evidence>
<accession>A0ABR8KPW3</accession>
<organism evidence="1 2">
    <name type="scientific">Nostoc paludosum FACHB-159</name>
    <dbReference type="NCBI Taxonomy" id="2692908"/>
    <lineage>
        <taxon>Bacteria</taxon>
        <taxon>Bacillati</taxon>
        <taxon>Cyanobacteriota</taxon>
        <taxon>Cyanophyceae</taxon>
        <taxon>Nostocales</taxon>
        <taxon>Nostocaceae</taxon>
        <taxon>Nostoc</taxon>
    </lineage>
</organism>
<proteinExistence type="predicted"/>
<dbReference type="EMBL" id="JACJTU010000134">
    <property type="protein sequence ID" value="MBD2739890.1"/>
    <property type="molecule type" value="Genomic_DNA"/>
</dbReference>
<dbReference type="SUPFAM" id="SSF160104">
    <property type="entry name" value="Acetoacetate decarboxylase-like"/>
    <property type="match status" value="1"/>
</dbReference>
<dbReference type="Gene3D" id="2.40.400.10">
    <property type="entry name" value="Acetoacetate decarboxylase-like"/>
    <property type="match status" value="1"/>
</dbReference>
<name>A0ABR8KPW3_9NOSO</name>